<dbReference type="Pfam" id="PF26222">
    <property type="entry name" value="DUF8048"/>
    <property type="match status" value="1"/>
</dbReference>
<dbReference type="KEGG" id="haly:HYG82_20430"/>
<gene>
    <name evidence="2" type="ORF">HYG82_20430</name>
</gene>
<proteinExistence type="predicted"/>
<sequence length="127" mass="14272">MSGEPIAGQVLLLTAAKASVPGSALPSLIDRVQTLLEPELDRYRRDYERLFSDETLEIFLVDRGHWNEIGNALDVTDRELAAVRRTHEEQLLSIGRRTDRESEFETALEIRDPVVIGRVGTASEPDE</sequence>
<dbReference type="OrthoDB" id="235313at2157"/>
<dbReference type="Proteomes" id="UP000509241">
    <property type="component" value="Chromosome"/>
</dbReference>
<keyword evidence="3" id="KW-1185">Reference proteome</keyword>
<dbReference type="EMBL" id="CP058601">
    <property type="protein sequence ID" value="QLG51026.1"/>
    <property type="molecule type" value="Genomic_DNA"/>
</dbReference>
<protein>
    <recommendedName>
        <fullName evidence="1">DUF8048 domain-containing protein</fullName>
    </recommendedName>
</protein>
<reference evidence="2 3" key="1">
    <citation type="submission" date="2020-07" db="EMBL/GenBank/DDBJ databases">
        <authorList>
            <person name="Cui H."/>
        </authorList>
    </citation>
    <scope>NUCLEOTIDE SEQUENCE [LARGE SCALE GENOMIC DNA]</scope>
    <source>
        <strain evidence="2 3">YPL8</strain>
    </source>
</reference>
<accession>A0A7D5GVR9</accession>
<name>A0A7D5GVR9_9EURY</name>
<dbReference type="RefSeq" id="WP_179264135.1">
    <property type="nucleotide sequence ID" value="NZ_CP058601.1"/>
</dbReference>
<evidence type="ECO:0000313" key="3">
    <source>
        <dbReference type="Proteomes" id="UP000509241"/>
    </source>
</evidence>
<organism evidence="2 3">
    <name type="scientific">Natrinema halophilum</name>
    <dbReference type="NCBI Taxonomy" id="1699371"/>
    <lineage>
        <taxon>Archaea</taxon>
        <taxon>Methanobacteriati</taxon>
        <taxon>Methanobacteriota</taxon>
        <taxon>Stenosarchaea group</taxon>
        <taxon>Halobacteria</taxon>
        <taxon>Halobacteriales</taxon>
        <taxon>Natrialbaceae</taxon>
        <taxon>Natrinema</taxon>
    </lineage>
</organism>
<dbReference type="InterPro" id="IPR058361">
    <property type="entry name" value="DUF8048"/>
</dbReference>
<evidence type="ECO:0000259" key="1">
    <source>
        <dbReference type="Pfam" id="PF26222"/>
    </source>
</evidence>
<dbReference type="GeneID" id="56035711"/>
<feature type="domain" description="DUF8048" evidence="1">
    <location>
        <begin position="5"/>
        <end position="118"/>
    </location>
</feature>
<dbReference type="AlphaFoldDB" id="A0A7D5GVR9"/>
<evidence type="ECO:0000313" key="2">
    <source>
        <dbReference type="EMBL" id="QLG51026.1"/>
    </source>
</evidence>